<dbReference type="AlphaFoldDB" id="A0A8J8T5U6"/>
<evidence type="ECO:0000313" key="3">
    <source>
        <dbReference type="Proteomes" id="UP000785679"/>
    </source>
</evidence>
<evidence type="ECO:0000256" key="1">
    <source>
        <dbReference type="SAM" id="Phobius"/>
    </source>
</evidence>
<gene>
    <name evidence="2" type="ORF">FGO68_gene2067</name>
</gene>
<accession>A0A8J8T5U6</accession>
<protein>
    <submittedName>
        <fullName evidence="2">Uncharacterized protein</fullName>
    </submittedName>
</protein>
<keyword evidence="1" id="KW-0812">Transmembrane</keyword>
<feature type="transmembrane region" description="Helical" evidence="1">
    <location>
        <begin position="49"/>
        <end position="73"/>
    </location>
</feature>
<comment type="caution">
    <text evidence="2">The sequence shown here is derived from an EMBL/GenBank/DDBJ whole genome shotgun (WGS) entry which is preliminary data.</text>
</comment>
<keyword evidence="1" id="KW-0472">Membrane</keyword>
<dbReference type="EMBL" id="RRYP01003768">
    <property type="protein sequence ID" value="TNV83507.1"/>
    <property type="molecule type" value="Genomic_DNA"/>
</dbReference>
<keyword evidence="1" id="KW-1133">Transmembrane helix</keyword>
<name>A0A8J8T5U6_HALGN</name>
<keyword evidence="3" id="KW-1185">Reference proteome</keyword>
<proteinExistence type="predicted"/>
<evidence type="ECO:0000313" key="2">
    <source>
        <dbReference type="EMBL" id="TNV83507.1"/>
    </source>
</evidence>
<organism evidence="2 3">
    <name type="scientific">Halteria grandinella</name>
    <dbReference type="NCBI Taxonomy" id="5974"/>
    <lineage>
        <taxon>Eukaryota</taxon>
        <taxon>Sar</taxon>
        <taxon>Alveolata</taxon>
        <taxon>Ciliophora</taxon>
        <taxon>Intramacronucleata</taxon>
        <taxon>Spirotrichea</taxon>
        <taxon>Stichotrichia</taxon>
        <taxon>Sporadotrichida</taxon>
        <taxon>Halteriidae</taxon>
        <taxon>Halteria</taxon>
    </lineage>
</organism>
<sequence>MSEGKVQCISEGIQNYLLIGKICKQITILPSRIQIFNTLGDSLFPRLNIIFDCIYITFSIAGSLSFGCILNVLRSMDLFITLLIWCFSPSVSEKHFLQALHSSNLHSLLFTANCRRQRFNRSGITCLSNAWYALQIL</sequence>
<reference evidence="2" key="1">
    <citation type="submission" date="2019-06" db="EMBL/GenBank/DDBJ databases">
        <authorList>
            <person name="Zheng W."/>
        </authorList>
    </citation>
    <scope>NUCLEOTIDE SEQUENCE</scope>
    <source>
        <strain evidence="2">QDHG01</strain>
    </source>
</reference>
<dbReference type="Proteomes" id="UP000785679">
    <property type="component" value="Unassembled WGS sequence"/>
</dbReference>